<dbReference type="AlphaFoldDB" id="A0A0H2KQQ3"/>
<keyword evidence="1" id="KW-0678">Repressor</keyword>
<dbReference type="PANTHER" id="PTHR30204:SF69">
    <property type="entry name" value="MERR-FAMILY TRANSCRIPTIONAL REGULATOR"/>
    <property type="match status" value="1"/>
</dbReference>
<dbReference type="Gene3D" id="1.10.490.50">
    <property type="entry name" value="Antibiotic binding domain of TipA-like multidrug resistance regulators"/>
    <property type="match status" value="1"/>
</dbReference>
<evidence type="ECO:0000256" key="5">
    <source>
        <dbReference type="SAM" id="Coils"/>
    </source>
</evidence>
<evidence type="ECO:0000256" key="4">
    <source>
        <dbReference type="ARBA" id="ARBA00023163"/>
    </source>
</evidence>
<evidence type="ECO:0000256" key="1">
    <source>
        <dbReference type="ARBA" id="ARBA00022491"/>
    </source>
</evidence>
<dbReference type="InterPro" id="IPR012925">
    <property type="entry name" value="TipAS_dom"/>
</dbReference>
<evidence type="ECO:0000259" key="6">
    <source>
        <dbReference type="PROSITE" id="PS50937"/>
    </source>
</evidence>
<dbReference type="PROSITE" id="PS50937">
    <property type="entry name" value="HTH_MERR_2"/>
    <property type="match status" value="1"/>
</dbReference>
<dbReference type="SMART" id="SM00422">
    <property type="entry name" value="HTH_MERR"/>
    <property type="match status" value="1"/>
</dbReference>
<dbReference type="GO" id="GO:0003677">
    <property type="term" value="F:DNA binding"/>
    <property type="evidence" value="ECO:0007669"/>
    <property type="project" value="UniProtKB-KW"/>
</dbReference>
<dbReference type="GO" id="GO:0003700">
    <property type="term" value="F:DNA-binding transcription factor activity"/>
    <property type="evidence" value="ECO:0007669"/>
    <property type="project" value="InterPro"/>
</dbReference>
<keyword evidence="3" id="KW-0238">DNA-binding</keyword>
<keyword evidence="5" id="KW-0175">Coiled coil</keyword>
<dbReference type="InterPro" id="IPR036244">
    <property type="entry name" value="TipA-like_antibiotic-bd"/>
</dbReference>
<keyword evidence="4" id="KW-0804">Transcription</keyword>
<dbReference type="EMBL" id="JNBQ01000003">
    <property type="protein sequence ID" value="KLN35855.1"/>
    <property type="molecule type" value="Genomic_DNA"/>
</dbReference>
<evidence type="ECO:0000256" key="3">
    <source>
        <dbReference type="ARBA" id="ARBA00023125"/>
    </source>
</evidence>
<dbReference type="InterPro" id="IPR047057">
    <property type="entry name" value="MerR_fam"/>
</dbReference>
<sequence length="277" mass="30584">MHPAGTTSERTADWSIQEVARLAGTTSRTLRHYDAVGLLRPSRVASNGYRHYDADALVRLQRILLLRDLGLGLPAIREALDGASDAGGDGPPSGTAERDAQVRALRDHLEWLRAERQRLARQIASVERTITTMEGGGELMADDMFDGFDHTQHQAEVEDRWGKDAYARGHSWWSGLSEAEKSAFTDRVERLNGDWTAAAEAGVDPASDEAQELARRHVDWLQTVPANPAHEPGPLRGYLLGLGEMYVGDPRFALNYGGVEGATFVRDALRVYVERNL</sequence>
<dbReference type="Proteomes" id="UP000035265">
    <property type="component" value="Unassembled WGS sequence"/>
</dbReference>
<dbReference type="PANTHER" id="PTHR30204">
    <property type="entry name" value="REDOX-CYCLING DRUG-SENSING TRANSCRIPTIONAL ACTIVATOR SOXR"/>
    <property type="match status" value="1"/>
</dbReference>
<dbReference type="Pfam" id="PF13411">
    <property type="entry name" value="MerR_1"/>
    <property type="match status" value="1"/>
</dbReference>
<organism evidence="7 8">
    <name type="scientific">Cellulosimicrobium funkei</name>
    <dbReference type="NCBI Taxonomy" id="264251"/>
    <lineage>
        <taxon>Bacteria</taxon>
        <taxon>Bacillati</taxon>
        <taxon>Actinomycetota</taxon>
        <taxon>Actinomycetes</taxon>
        <taxon>Micrococcales</taxon>
        <taxon>Promicromonosporaceae</taxon>
        <taxon>Cellulosimicrobium</taxon>
    </lineage>
</organism>
<name>A0A0H2KQQ3_9MICO</name>
<evidence type="ECO:0000313" key="8">
    <source>
        <dbReference type="Proteomes" id="UP000035265"/>
    </source>
</evidence>
<protein>
    <submittedName>
        <fullName evidence="7">MerR family transcriptional regulator</fullName>
    </submittedName>
</protein>
<dbReference type="Gene3D" id="1.10.1660.10">
    <property type="match status" value="1"/>
</dbReference>
<evidence type="ECO:0000313" key="7">
    <source>
        <dbReference type="EMBL" id="KLN35855.1"/>
    </source>
</evidence>
<dbReference type="STRING" id="264251.FB00_06065"/>
<dbReference type="InterPro" id="IPR009061">
    <property type="entry name" value="DNA-bd_dom_put_sf"/>
</dbReference>
<dbReference type="PATRIC" id="fig|264251.5.peg.1240"/>
<proteinExistence type="predicted"/>
<gene>
    <name evidence="7" type="ORF">FB00_06065</name>
</gene>
<comment type="caution">
    <text evidence="7">The sequence shown here is derived from an EMBL/GenBank/DDBJ whole genome shotgun (WGS) entry which is preliminary data.</text>
</comment>
<reference evidence="7 8" key="1">
    <citation type="submission" date="2014-05" db="EMBL/GenBank/DDBJ databases">
        <title>Cellulosimicrobium funkei U11 genome.</title>
        <authorList>
            <person name="Hu C."/>
            <person name="Gong Y."/>
            <person name="Wan W."/>
            <person name="Jiang M."/>
        </authorList>
    </citation>
    <scope>NUCLEOTIDE SEQUENCE [LARGE SCALE GENOMIC DNA]</scope>
    <source>
        <strain evidence="7 8">U11</strain>
    </source>
</reference>
<dbReference type="InterPro" id="IPR000551">
    <property type="entry name" value="MerR-type_HTH_dom"/>
</dbReference>
<dbReference type="CDD" id="cd01106">
    <property type="entry name" value="HTH_TipAL-Mta"/>
    <property type="match status" value="1"/>
</dbReference>
<dbReference type="RefSeq" id="WP_047231907.1">
    <property type="nucleotide sequence ID" value="NZ_JNBQ01000003.1"/>
</dbReference>
<evidence type="ECO:0000256" key="2">
    <source>
        <dbReference type="ARBA" id="ARBA00023015"/>
    </source>
</evidence>
<dbReference type="SUPFAM" id="SSF46955">
    <property type="entry name" value="Putative DNA-binding domain"/>
    <property type="match status" value="1"/>
</dbReference>
<keyword evidence="8" id="KW-1185">Reference proteome</keyword>
<keyword evidence="2" id="KW-0805">Transcription regulation</keyword>
<dbReference type="Pfam" id="PF07739">
    <property type="entry name" value="TipAS"/>
    <property type="match status" value="1"/>
</dbReference>
<dbReference type="SUPFAM" id="SSF89082">
    <property type="entry name" value="Antibiotic binding domain of TipA-like multidrug resistance regulators"/>
    <property type="match status" value="1"/>
</dbReference>
<feature type="coiled-coil region" evidence="5">
    <location>
        <begin position="102"/>
        <end position="129"/>
    </location>
</feature>
<accession>A0A0H2KQQ3</accession>
<feature type="domain" description="HTH merR-type" evidence="6">
    <location>
        <begin position="13"/>
        <end position="82"/>
    </location>
</feature>